<proteinExistence type="predicted"/>
<sequence>MPSSLATQLAQSASLNAALLVDRARRKPTQSYLFTGREADKHDLESIHALAWNAFVQYSRWNPAIQKYESILFSDAAKGLDRTLLPPSEAKELDGNISSFLRLLGKDLMEMPTGRILEWLVRRFRINEFNVEDVLSLFLPYHDSPHFAKMVTILHVKPDTPWGFVNAYKSAAKSLPRTALVMEMLRNVAVARAKTLDDASLVFLLPAMLEPLQESAICADAFTKDIVLSSYVLLSALSQKCTLQSSAIKVILNSMASCSSRVAPQQFANASLSVLSPQDSLDAIPGTFIQAVLELSDVDEIILHMVLWSGFEKFINPMISPLVDRAEQPAAFSILNALVSSTNLPDDVLKSITAHSISAALESKSSPARNLHRLLACLQQRHPNIVGAMSRLSIDENEDHEEAIDHLLLSLSVKTPLPEETPSTDMIIASMDVNDEVRAAAVQSILRTLRESVGPDSETLESLRSAFLARVHDPSITVLKALYSDPSALLPVLLSDTSAFVMAVSDAVRSKSSQVSRAILRTHLSFLAFHILPETSHDIVEDAFSRAIFPFLLFSKPKFRTAQAVWEIVEAARKRAPETGLAQCESLVDCVELVKGEERQFSENVTDKSVISTLSDPNVMCRVNLAVASRMAEAILVSSERDKRFESLLLRLSDTDSHARNLAYLITRALLGMVSGEIQIDLAQRTLNAMTNTTLEEMDGLMKEAETLQQLLNDTNLGTNVVLKPQSRNTLHSLQASLLCMISVLPRPSGGDVLNFTDSLQLGKATTRTTKFVRLMRSLYELTSSSSALSVIPASLLRAQFINLADDALAFLVGVWLSEEEASLRRTALSHAFAFIAAHEATGNVVDFQTVLPALLVALGDFDRGVRHQASECVQLLARLSKAKQASGVYAFDSIYERSSGQLKYLSWEDYRKYTEAIVAFQEHCVQDSKYIQAVHQQYLVHDPSDKRKFIAYKRRIAEYLLSHVTSCGLPAVKLFLVGLLERVTDWAKAEALSTTIQALTDKEREREWEQLFGPQFEEFSTLAVSALDSSVSGHLNDTSGALWPIFLDAMRFYFQPRSLTRPREALSKNLQNGLFSRLSLDRQTELCRSIIGIGAGSLEAKPYCISLLAKILCGAPLLIQLVTGLQPKLKDAPNRATKRAKVIEEDVSDLESFGSLAFLAEVLSGISLPGDRDLISCLLETLSNVSRSEGRPSAGVAYMEQLLMSCIQNASSATQSADETSFTGIRLDILVDIIRASESPQTFHQALLLIASLARVAPKSVLHNIMPVFTFIGSNVFHRDDNYSFRVVQKTIDSIIPLMVSSLKEKTTSREDLLIASKDFLRIFTDATNHVPRHRRTQFFIHLVDVLGPKEFLSIVCMLIVAKADKRLVRFQGRDPRAALALPLSLLQHYSPNIQLPVLIEILNEAQRLIIGFISPEHRKAASILLGDSHDDEQGSNLLPQVKRRAHALVIFTAAAFEVTSLSSSDTDIGGLNKLVSALLEISSTQNIPGTAADHEDLVEIAQVARLALSECIRSMHASHFVVSITNIVKEGRPNEHVSRGILTETFDVFVEKLPSVSRSTREEASSNIATIVTEIKRFLPHEDESLVNAALRALKVIGSSIVAGEEGFTLAALPPLCTGLGPRIIPFTRDIIQLGVGVLRDSLPVKQGENPSPAENALTVLRAVFDSIPTFWGTSELASVFRLYFDTIASGPTSEIASFARRVASKAPTSVLLSTYFEIWPSIQGVQPGAYIAGYFELVRRTLRVAPRPPVLEHIRPAFKVFLEGFDLRNKRADIDIPKAESTAVAAFVELVAKLNDTAFRPLFRKLFDWAFIVPESSVERKIAFCNVYAGLLDFFKSLMTPYLSFLVSPFVELLQPRPNGQEEDFFGPVQLCVVQTLTKSMNVDEGAFWRDDRLQQVVPVLVALVAHAGGEDAPWSDSDIGGSRGAVTAALVALGDVATDDTLLKRLNLDVLLHTREDDAHVRIFALQCARALWTAHGSKLVGFVSETATFIAECAEDEHDGVVSETHALKAAVEGATGESIEGVKIGQGG</sequence>
<comment type="caution">
    <text evidence="1">The sequence shown here is derived from an EMBL/GenBank/DDBJ whole genome shotgun (WGS) entry which is preliminary data.</text>
</comment>
<reference evidence="1" key="1">
    <citation type="submission" date="2021-03" db="EMBL/GenBank/DDBJ databases">
        <title>Evolutionary priming and transition to the ectomycorrhizal habit in an iconic lineage of mushroom-forming fungi: is preadaptation a requirement?</title>
        <authorList>
            <consortium name="DOE Joint Genome Institute"/>
            <person name="Looney B.P."/>
            <person name="Miyauchi S."/>
            <person name="Morin E."/>
            <person name="Drula E."/>
            <person name="Courty P.E."/>
            <person name="Chicoki N."/>
            <person name="Fauchery L."/>
            <person name="Kohler A."/>
            <person name="Kuo A."/>
            <person name="LaButti K."/>
            <person name="Pangilinan J."/>
            <person name="Lipzen A."/>
            <person name="Riley R."/>
            <person name="Andreopoulos W."/>
            <person name="He G."/>
            <person name="Johnson J."/>
            <person name="Barry K.W."/>
            <person name="Grigoriev I.V."/>
            <person name="Nagy L."/>
            <person name="Hibbett D."/>
            <person name="Henrissat B."/>
            <person name="Matheny P.B."/>
            <person name="Labbe J."/>
            <person name="Martin A.F."/>
        </authorList>
    </citation>
    <scope>NUCLEOTIDE SEQUENCE</scope>
    <source>
        <strain evidence="1">BPL698</strain>
    </source>
</reference>
<keyword evidence="2" id="KW-1185">Reference proteome</keyword>
<accession>A0ACC0TYP2</accession>
<name>A0ACC0TYP2_9AGAM</name>
<gene>
    <name evidence="1" type="ORF">F5148DRAFT_1378333</name>
</gene>
<organism evidence="1 2">
    <name type="scientific">Russula earlei</name>
    <dbReference type="NCBI Taxonomy" id="71964"/>
    <lineage>
        <taxon>Eukaryota</taxon>
        <taxon>Fungi</taxon>
        <taxon>Dikarya</taxon>
        <taxon>Basidiomycota</taxon>
        <taxon>Agaricomycotina</taxon>
        <taxon>Agaricomycetes</taxon>
        <taxon>Russulales</taxon>
        <taxon>Russulaceae</taxon>
        <taxon>Russula</taxon>
    </lineage>
</organism>
<dbReference type="EMBL" id="JAGFNK010000284">
    <property type="protein sequence ID" value="KAI9454082.1"/>
    <property type="molecule type" value="Genomic_DNA"/>
</dbReference>
<evidence type="ECO:0000313" key="2">
    <source>
        <dbReference type="Proteomes" id="UP001207468"/>
    </source>
</evidence>
<evidence type="ECO:0000313" key="1">
    <source>
        <dbReference type="EMBL" id="KAI9454082.1"/>
    </source>
</evidence>
<dbReference type="Proteomes" id="UP001207468">
    <property type="component" value="Unassembled WGS sequence"/>
</dbReference>
<protein>
    <submittedName>
        <fullName evidence="1">Uncharacterized protein</fullName>
    </submittedName>
</protein>